<evidence type="ECO:0008006" key="5">
    <source>
        <dbReference type="Google" id="ProtNLM"/>
    </source>
</evidence>
<keyword evidence="2" id="KW-0812">Transmembrane</keyword>
<feature type="region of interest" description="Disordered" evidence="1">
    <location>
        <begin position="1"/>
        <end position="23"/>
    </location>
</feature>
<gene>
    <name evidence="3" type="ORF">GCM10011309_23630</name>
</gene>
<keyword evidence="2" id="KW-1133">Transmembrane helix</keyword>
<keyword evidence="4" id="KW-1185">Reference proteome</keyword>
<dbReference type="SUPFAM" id="SSF48452">
    <property type="entry name" value="TPR-like"/>
    <property type="match status" value="1"/>
</dbReference>
<comment type="caution">
    <text evidence="3">The sequence shown here is derived from an EMBL/GenBank/DDBJ whole genome shotgun (WGS) entry which is preliminary data.</text>
</comment>
<keyword evidence="2" id="KW-0472">Membrane</keyword>
<dbReference type="AlphaFoldDB" id="A0A918KSC8"/>
<dbReference type="Gene3D" id="1.25.40.10">
    <property type="entry name" value="Tetratricopeptide repeat domain"/>
    <property type="match status" value="1"/>
</dbReference>
<protein>
    <recommendedName>
        <fullName evidence="5">Tetratricopeptide repeat protein</fullName>
    </recommendedName>
</protein>
<name>A0A918KSC8_9PROT</name>
<dbReference type="EMBL" id="BMYV01000002">
    <property type="protein sequence ID" value="GGX72553.1"/>
    <property type="molecule type" value="Genomic_DNA"/>
</dbReference>
<dbReference type="Proteomes" id="UP000600865">
    <property type="component" value="Unassembled WGS sequence"/>
</dbReference>
<sequence>MNDQTNAGGDPTIASKATSKPTLAPLRDRASRTMKVLWTGVGALATLGGVMGLFQVLSSGSTASSKASASSQDVLMEMVKSGDIEVADAERLAELLYGENGGAASEGLQDIAKTGTDRQREALSLLAERHTRKAGLDLLEAEATTGADWRLISELAIASDPKRSLVAVKKAIALDPEDFRAVTLMSQVQARTGDYASAQRTSKTAELLATTERERLMSARASLNILVTGRNVSEIPDGILRVNTALTAYAPIVETTPLPVRFETTQAAENHPLWLQASSNEAMATASLYTNEVEAALRYAELAILDFEQIVKRVPSQDIPKIKRRIAGSYNNQVYVKYAEKDWPEVMRLAKAQLDIYREIAESGDKAGQAALPGHFSRYASYATYASEPDIVRSASRRAVDLARRAADRRPDDIDLALDLVQIEFGQVISLVSIGDDVDLQGSLDKMMTALENSLRGQPDNAENSPWNRYTASLVQLVAISRQDEFKALSELSDGLLDRAEKFLDQEIFSRPEAHDPRHARNGLYITIGDLQNKDGDVEAARGSYARASEDAVDIPPTEDEPDVVELSKLVALQRIVALEEVGVEPKDRPELQQAIDLATRLDKAGKLTTGYQSILSYLIAIRDDTMPESLTQTSAEKSETK</sequence>
<evidence type="ECO:0000313" key="3">
    <source>
        <dbReference type="EMBL" id="GGX72553.1"/>
    </source>
</evidence>
<reference evidence="3 4" key="1">
    <citation type="journal article" date="2014" name="Int. J. Syst. Evol. Microbiol.">
        <title>Complete genome sequence of Corynebacterium casei LMG S-19264T (=DSM 44701T), isolated from a smear-ripened cheese.</title>
        <authorList>
            <consortium name="US DOE Joint Genome Institute (JGI-PGF)"/>
            <person name="Walter F."/>
            <person name="Albersmeier A."/>
            <person name="Kalinowski J."/>
            <person name="Ruckert C."/>
        </authorList>
    </citation>
    <scope>NUCLEOTIDE SEQUENCE [LARGE SCALE GENOMIC DNA]</scope>
    <source>
        <strain evidence="3 4">KCTC 23968</strain>
    </source>
</reference>
<proteinExistence type="predicted"/>
<evidence type="ECO:0000256" key="1">
    <source>
        <dbReference type="SAM" id="MobiDB-lite"/>
    </source>
</evidence>
<organism evidence="3 4">
    <name type="scientific">Litorimonas cladophorae</name>
    <dbReference type="NCBI Taxonomy" id="1220491"/>
    <lineage>
        <taxon>Bacteria</taxon>
        <taxon>Pseudomonadati</taxon>
        <taxon>Pseudomonadota</taxon>
        <taxon>Alphaproteobacteria</taxon>
        <taxon>Maricaulales</taxon>
        <taxon>Robiginitomaculaceae</taxon>
    </lineage>
</organism>
<evidence type="ECO:0000313" key="4">
    <source>
        <dbReference type="Proteomes" id="UP000600865"/>
    </source>
</evidence>
<dbReference type="InterPro" id="IPR011990">
    <property type="entry name" value="TPR-like_helical_dom_sf"/>
</dbReference>
<evidence type="ECO:0000256" key="2">
    <source>
        <dbReference type="SAM" id="Phobius"/>
    </source>
</evidence>
<accession>A0A918KSC8</accession>
<feature type="transmembrane region" description="Helical" evidence="2">
    <location>
        <begin position="36"/>
        <end position="57"/>
    </location>
</feature>
<dbReference type="RefSeq" id="WP_189586167.1">
    <property type="nucleotide sequence ID" value="NZ_BMYV01000002.1"/>
</dbReference>